<evidence type="ECO:0000313" key="3">
    <source>
        <dbReference type="EMBL" id="OIW17150.1"/>
    </source>
</evidence>
<protein>
    <recommendedName>
        <fullName evidence="2">F-box domain-containing protein</fullName>
    </recommendedName>
</protein>
<dbReference type="OMA" id="HRSATEF"/>
<keyword evidence="4" id="KW-1185">Reference proteome</keyword>
<dbReference type="AlphaFoldDB" id="A0A1J7IWE9"/>
<dbReference type="PANTHER" id="PTHR31672:SF13">
    <property type="entry name" value="F-BOX PROTEIN CPR30-LIKE"/>
    <property type="match status" value="1"/>
</dbReference>
<accession>A0A1J7IWE9</accession>
<reference evidence="3 4" key="1">
    <citation type="journal article" date="2017" name="Plant Biotechnol. J.">
        <title>A comprehensive draft genome sequence for lupin (Lupinus angustifolius), an emerging health food: insights into plant-microbe interactions and legume evolution.</title>
        <authorList>
            <person name="Hane J.K."/>
            <person name="Ming Y."/>
            <person name="Kamphuis L.G."/>
            <person name="Nelson M.N."/>
            <person name="Garg G."/>
            <person name="Atkins C.A."/>
            <person name="Bayer P.E."/>
            <person name="Bravo A."/>
            <person name="Bringans S."/>
            <person name="Cannon S."/>
            <person name="Edwards D."/>
            <person name="Foley R."/>
            <person name="Gao L.L."/>
            <person name="Harrison M.J."/>
            <person name="Huang W."/>
            <person name="Hurgobin B."/>
            <person name="Li S."/>
            <person name="Liu C.W."/>
            <person name="McGrath A."/>
            <person name="Morahan G."/>
            <person name="Murray J."/>
            <person name="Weller J."/>
            <person name="Jian J."/>
            <person name="Singh K.B."/>
        </authorList>
    </citation>
    <scope>NUCLEOTIDE SEQUENCE [LARGE SCALE GENOMIC DNA]</scope>
    <source>
        <strain evidence="4">cv. Tanjil</strain>
        <tissue evidence="3">Whole plant</tissue>
    </source>
</reference>
<dbReference type="PROSITE" id="PS50181">
    <property type="entry name" value="FBOX"/>
    <property type="match status" value="1"/>
</dbReference>
<gene>
    <name evidence="3" type="ORF">TanjilG_21127</name>
</gene>
<dbReference type="Gramene" id="OIW17150">
    <property type="protein sequence ID" value="OIW17150"/>
    <property type="gene ID" value="TanjilG_21127"/>
</dbReference>
<evidence type="ECO:0000313" key="4">
    <source>
        <dbReference type="Proteomes" id="UP000188354"/>
    </source>
</evidence>
<dbReference type="Gene3D" id="1.20.1280.50">
    <property type="match status" value="1"/>
</dbReference>
<feature type="compositionally biased region" description="Low complexity" evidence="1">
    <location>
        <begin position="1"/>
        <end position="16"/>
    </location>
</feature>
<dbReference type="STRING" id="3871.A0A1J7IWE9"/>
<feature type="domain" description="F-box" evidence="2">
    <location>
        <begin position="41"/>
        <end position="87"/>
    </location>
</feature>
<dbReference type="Pfam" id="PF00646">
    <property type="entry name" value="F-box"/>
    <property type="match status" value="1"/>
</dbReference>
<name>A0A1J7IWE9_LUPAN</name>
<evidence type="ECO:0000259" key="2">
    <source>
        <dbReference type="PROSITE" id="PS50181"/>
    </source>
</evidence>
<dbReference type="NCBIfam" id="TIGR01640">
    <property type="entry name" value="F_box_assoc_1"/>
    <property type="match status" value="1"/>
</dbReference>
<dbReference type="PANTHER" id="PTHR31672">
    <property type="entry name" value="BNACNNG10540D PROTEIN"/>
    <property type="match status" value="1"/>
</dbReference>
<feature type="region of interest" description="Disordered" evidence="1">
    <location>
        <begin position="1"/>
        <end position="23"/>
    </location>
</feature>
<dbReference type="InterPro" id="IPR001810">
    <property type="entry name" value="F-box_dom"/>
</dbReference>
<evidence type="ECO:0000256" key="1">
    <source>
        <dbReference type="SAM" id="MobiDB-lite"/>
    </source>
</evidence>
<sequence>MHQTSSHFSHSIMSTSNHKRQRTVLQPPCQNDTLLLNTTTQRSVPLLPEELMVEILSRLPVKSLGQFCCVSKHWKSIISTSDFIKYHLHRSATEFLHHRLLGSDVLGIGLRFSRSLRSLIDNPSPSPPLFDENPQFKILYFCTLIVGSCNGLICWLNYFREYEDHNIHYLNPLTRVESESPRFHHRKGDLTCFTVFGFGYDHVSDRYKTVAIYCDPKAKKTIARVYTLGGENCWRKIKSFPFIPRWSSASYTNRCGKFVSGTLNWLATNPNDRGSLIVASVDIGNETCVEILLPSVVKLQLNSRPKLWVLGGCLCFSYNFNDIHFDLWQMKVHGVVDSWTKLITISYMDFGMDHCFHNYPRPFFILEKGEILLQINHHGAFIIYNPRLKSFQSLWLESNNIIFEGTTHIESLVSPCPIL</sequence>
<dbReference type="CDD" id="cd22157">
    <property type="entry name" value="F-box_AtFBW1-like"/>
    <property type="match status" value="1"/>
</dbReference>
<organism evidence="3 4">
    <name type="scientific">Lupinus angustifolius</name>
    <name type="common">Narrow-leaved blue lupine</name>
    <dbReference type="NCBI Taxonomy" id="3871"/>
    <lineage>
        <taxon>Eukaryota</taxon>
        <taxon>Viridiplantae</taxon>
        <taxon>Streptophyta</taxon>
        <taxon>Embryophyta</taxon>
        <taxon>Tracheophyta</taxon>
        <taxon>Spermatophyta</taxon>
        <taxon>Magnoliopsida</taxon>
        <taxon>eudicotyledons</taxon>
        <taxon>Gunneridae</taxon>
        <taxon>Pentapetalae</taxon>
        <taxon>rosids</taxon>
        <taxon>fabids</taxon>
        <taxon>Fabales</taxon>
        <taxon>Fabaceae</taxon>
        <taxon>Papilionoideae</taxon>
        <taxon>50 kb inversion clade</taxon>
        <taxon>genistoids sensu lato</taxon>
        <taxon>core genistoids</taxon>
        <taxon>Genisteae</taxon>
        <taxon>Lupinus</taxon>
    </lineage>
</organism>
<dbReference type="Pfam" id="PF08268">
    <property type="entry name" value="FBA_3"/>
    <property type="match status" value="1"/>
</dbReference>
<dbReference type="SUPFAM" id="SSF81383">
    <property type="entry name" value="F-box domain"/>
    <property type="match status" value="1"/>
</dbReference>
<dbReference type="InterPro" id="IPR050796">
    <property type="entry name" value="SCF_F-box_component"/>
</dbReference>
<dbReference type="InterPro" id="IPR036047">
    <property type="entry name" value="F-box-like_dom_sf"/>
</dbReference>
<dbReference type="InterPro" id="IPR017451">
    <property type="entry name" value="F-box-assoc_interact_dom"/>
</dbReference>
<dbReference type="EMBL" id="CM007362">
    <property type="protein sequence ID" value="OIW17150.1"/>
    <property type="molecule type" value="Genomic_DNA"/>
</dbReference>
<proteinExistence type="predicted"/>
<dbReference type="SMART" id="SM00256">
    <property type="entry name" value="FBOX"/>
    <property type="match status" value="1"/>
</dbReference>
<dbReference type="InterPro" id="IPR013187">
    <property type="entry name" value="F-box-assoc_dom_typ3"/>
</dbReference>
<dbReference type="Proteomes" id="UP000188354">
    <property type="component" value="Chromosome LG02"/>
</dbReference>